<dbReference type="EMBL" id="AEBR01000005">
    <property type="protein sequence ID" value="EFM84280.1"/>
    <property type="molecule type" value="Genomic_DNA"/>
</dbReference>
<proteinExistence type="predicted"/>
<comment type="caution">
    <text evidence="2">The sequence shown here is derived from an EMBL/GenBank/DDBJ whole genome shotgun (WGS) entry which is preliminary data.</text>
</comment>
<reference evidence="2 3" key="1">
    <citation type="submission" date="2010-07" db="EMBL/GenBank/DDBJ databases">
        <authorList>
            <person name="Sid Ahmed O."/>
        </authorList>
    </citation>
    <scope>NUCLEOTIDE SEQUENCE [LARGE SCALE GENOMIC DNA]</scope>
    <source>
        <strain evidence="2 3">TX4248</strain>
    </source>
</reference>
<dbReference type="Proteomes" id="UP000004846">
    <property type="component" value="Unassembled WGS sequence"/>
</dbReference>
<evidence type="ECO:0000313" key="3">
    <source>
        <dbReference type="Proteomes" id="UP000004846"/>
    </source>
</evidence>
<protein>
    <submittedName>
        <fullName evidence="2">Uncharacterized protein</fullName>
    </submittedName>
</protein>
<dbReference type="RefSeq" id="WP_002364322.1">
    <property type="nucleotide sequence ID" value="NZ_GL454411.1"/>
</dbReference>
<accession>A0A125WAC9</accession>
<organism evidence="2 3">
    <name type="scientific">Enterococcus faecalis TX4248</name>
    <dbReference type="NCBI Taxonomy" id="749495"/>
    <lineage>
        <taxon>Bacteria</taxon>
        <taxon>Bacillati</taxon>
        <taxon>Bacillota</taxon>
        <taxon>Bacilli</taxon>
        <taxon>Lactobacillales</taxon>
        <taxon>Enterococcaceae</taxon>
        <taxon>Enterococcus</taxon>
    </lineage>
</organism>
<evidence type="ECO:0000256" key="1">
    <source>
        <dbReference type="SAM" id="MobiDB-lite"/>
    </source>
</evidence>
<feature type="region of interest" description="Disordered" evidence="1">
    <location>
        <begin position="1"/>
        <end position="40"/>
    </location>
</feature>
<gene>
    <name evidence="2" type="ORF">HMPREF9498_00257</name>
</gene>
<name>A0A125WAC9_ENTFL</name>
<dbReference type="AlphaFoldDB" id="A0A125WAC9"/>
<sequence length="40" mass="4771">MNRSEADALDQFLTEPLEELQKIEPEWEYDEEEDSRGNTL</sequence>
<evidence type="ECO:0000313" key="2">
    <source>
        <dbReference type="EMBL" id="EFM84280.1"/>
    </source>
</evidence>
<dbReference type="HOGENOM" id="CLU_3289074_0_0_9"/>